<dbReference type="PIRSF" id="PIRSF032038">
    <property type="entry name" value="UCP023238"/>
    <property type="match status" value="1"/>
</dbReference>
<keyword evidence="1" id="KW-0732">Signal</keyword>
<dbReference type="InterPro" id="IPR016987">
    <property type="entry name" value="UCP023238"/>
</dbReference>
<feature type="signal peptide" evidence="1">
    <location>
        <begin position="1"/>
        <end position="20"/>
    </location>
</feature>
<organism evidence="2 3">
    <name type="scientific">Sphingosinicella rhizophila</name>
    <dbReference type="NCBI Taxonomy" id="3050082"/>
    <lineage>
        <taxon>Bacteria</taxon>
        <taxon>Pseudomonadati</taxon>
        <taxon>Pseudomonadota</taxon>
        <taxon>Alphaproteobacteria</taxon>
        <taxon>Sphingomonadales</taxon>
        <taxon>Sphingosinicellaceae</taxon>
        <taxon>Sphingosinicella</taxon>
    </lineage>
</organism>
<sequence>MRTILFAAILPFSVTTSAWAQAPRVPNEVEKLHACRDIGNSERRLACYDAAVDQLQRSIGARKIVVMDRDEIRRTKRSLFGLTLSDLPFIGDKDADDIEINTSITAARQLPDGKWRLQLAEGGVWHTLESRDYGASPRSGQKVRIRKAAMGSYLMNIAGQRALRVRRQN</sequence>
<protein>
    <submittedName>
        <fullName evidence="2">Uncharacterized protein</fullName>
    </submittedName>
</protein>
<dbReference type="Proteomes" id="UP001259572">
    <property type="component" value="Unassembled WGS sequence"/>
</dbReference>
<feature type="chain" id="PRO_5047140521" evidence="1">
    <location>
        <begin position="21"/>
        <end position="169"/>
    </location>
</feature>
<keyword evidence="3" id="KW-1185">Reference proteome</keyword>
<evidence type="ECO:0000313" key="2">
    <source>
        <dbReference type="EMBL" id="MDT9600944.1"/>
    </source>
</evidence>
<name>A0ABU3QC26_9SPHN</name>
<dbReference type="RefSeq" id="WP_315728550.1">
    <property type="nucleotide sequence ID" value="NZ_JAVUPU010000014.1"/>
</dbReference>
<gene>
    <name evidence="2" type="ORF">RQX22_18475</name>
</gene>
<comment type="caution">
    <text evidence="2">The sequence shown here is derived from an EMBL/GenBank/DDBJ whole genome shotgun (WGS) entry which is preliminary data.</text>
</comment>
<evidence type="ECO:0000256" key="1">
    <source>
        <dbReference type="SAM" id="SignalP"/>
    </source>
</evidence>
<dbReference type="EMBL" id="JAVUPU010000014">
    <property type="protein sequence ID" value="MDT9600944.1"/>
    <property type="molecule type" value="Genomic_DNA"/>
</dbReference>
<reference evidence="2 3" key="1">
    <citation type="submission" date="2023-05" db="EMBL/GenBank/DDBJ databases">
        <authorList>
            <person name="Guo Y."/>
        </authorList>
    </citation>
    <scope>NUCLEOTIDE SEQUENCE [LARGE SCALE GENOMIC DNA]</scope>
    <source>
        <strain evidence="2 3">GR2756</strain>
    </source>
</reference>
<proteinExistence type="predicted"/>
<accession>A0ABU3QC26</accession>
<evidence type="ECO:0000313" key="3">
    <source>
        <dbReference type="Proteomes" id="UP001259572"/>
    </source>
</evidence>